<sequence>MRMANSFAQPILRTGDLAEALRVARQLLELADTNTVEVDFEAVARTPQELNRLLEQMPEAEWWAYGPDRSGSSDGDALPSDHLPVFLRDWSRPVHTVEVLLSAAGSAPVMVRWDFDGWPAAPEIGLGPGGTRGAYVTLVANASDLDLETPAELHTVFVHVKQIEAERAPWLAAQVGLRVIGDLVMAPL</sequence>
<protein>
    <submittedName>
        <fullName evidence="1">Uncharacterized protein</fullName>
    </submittedName>
</protein>
<dbReference type="Proteomes" id="UP000600365">
    <property type="component" value="Unassembled WGS sequence"/>
</dbReference>
<comment type="caution">
    <text evidence="1">The sequence shown here is derived from an EMBL/GenBank/DDBJ whole genome shotgun (WGS) entry which is preliminary data.</text>
</comment>
<name>A0A918D9W3_9ACTN</name>
<evidence type="ECO:0000313" key="2">
    <source>
        <dbReference type="Proteomes" id="UP000600365"/>
    </source>
</evidence>
<evidence type="ECO:0000313" key="1">
    <source>
        <dbReference type="EMBL" id="GGN88112.1"/>
    </source>
</evidence>
<proteinExistence type="predicted"/>
<reference evidence="1 2" key="1">
    <citation type="journal article" date="2014" name="Int. J. Syst. Evol. Microbiol.">
        <title>Complete genome sequence of Corynebacterium casei LMG S-19264T (=DSM 44701T), isolated from a smear-ripened cheese.</title>
        <authorList>
            <consortium name="US DOE Joint Genome Institute (JGI-PGF)"/>
            <person name="Walter F."/>
            <person name="Albersmeier A."/>
            <person name="Kalinowski J."/>
            <person name="Ruckert C."/>
        </authorList>
    </citation>
    <scope>NUCLEOTIDE SEQUENCE [LARGE SCALE GENOMIC DNA]</scope>
    <source>
        <strain evidence="1 2">CGMCC 4.7111</strain>
    </source>
</reference>
<keyword evidence="2" id="KW-1185">Reference proteome</keyword>
<dbReference type="EMBL" id="BMMM01000021">
    <property type="protein sequence ID" value="GGN88112.1"/>
    <property type="molecule type" value="Genomic_DNA"/>
</dbReference>
<gene>
    <name evidence="1" type="ORF">GCM10011579_081590</name>
</gene>
<dbReference type="AlphaFoldDB" id="A0A918D9W3"/>
<organism evidence="1 2">
    <name type="scientific">Streptomyces albiflavescens</name>
    <dbReference type="NCBI Taxonomy" id="1623582"/>
    <lineage>
        <taxon>Bacteria</taxon>
        <taxon>Bacillati</taxon>
        <taxon>Actinomycetota</taxon>
        <taxon>Actinomycetes</taxon>
        <taxon>Kitasatosporales</taxon>
        <taxon>Streptomycetaceae</taxon>
        <taxon>Streptomyces</taxon>
    </lineage>
</organism>
<accession>A0A918D9W3</accession>